<gene>
    <name evidence="1" type="ORF">J2X31_002425</name>
</gene>
<protein>
    <submittedName>
        <fullName evidence="1">Uncharacterized protein</fullName>
    </submittedName>
</protein>
<sequence length="146" mass="17130">MKYIIAFLFSISLNTYSQTKEVNKDSLDWEKQGYVFQDGDNLNKLEVSKQNGTISLYSDIKKDHRIFGYEKPDVKSKRKILFSVFTFDVKDNPCNCEFGSYYETSSMKDITLKYVGDVKSFIKVDLLQNDTKLGTVYFEKKWVEFE</sequence>
<dbReference type="Proteomes" id="UP001255185">
    <property type="component" value="Unassembled WGS sequence"/>
</dbReference>
<name>A0ABU1TQZ8_9FLAO</name>
<evidence type="ECO:0000313" key="1">
    <source>
        <dbReference type="EMBL" id="MDR6968402.1"/>
    </source>
</evidence>
<keyword evidence="2" id="KW-1185">Reference proteome</keyword>
<accession>A0ABU1TQZ8</accession>
<dbReference type="RefSeq" id="WP_310026965.1">
    <property type="nucleotide sequence ID" value="NZ_JAVDVI010000010.1"/>
</dbReference>
<reference evidence="1 2" key="1">
    <citation type="submission" date="2023-07" db="EMBL/GenBank/DDBJ databases">
        <title>Sorghum-associated microbial communities from plants grown in Nebraska, USA.</title>
        <authorList>
            <person name="Schachtman D."/>
        </authorList>
    </citation>
    <scope>NUCLEOTIDE SEQUENCE [LARGE SCALE GENOMIC DNA]</scope>
    <source>
        <strain evidence="1 2">3773</strain>
    </source>
</reference>
<dbReference type="EMBL" id="JAVDVI010000010">
    <property type="protein sequence ID" value="MDR6968402.1"/>
    <property type="molecule type" value="Genomic_DNA"/>
</dbReference>
<organism evidence="1 2">
    <name type="scientific">Flavobacterium arsenatis</name>
    <dbReference type="NCBI Taxonomy" id="1484332"/>
    <lineage>
        <taxon>Bacteria</taxon>
        <taxon>Pseudomonadati</taxon>
        <taxon>Bacteroidota</taxon>
        <taxon>Flavobacteriia</taxon>
        <taxon>Flavobacteriales</taxon>
        <taxon>Flavobacteriaceae</taxon>
        <taxon>Flavobacterium</taxon>
    </lineage>
</organism>
<comment type="caution">
    <text evidence="1">The sequence shown here is derived from an EMBL/GenBank/DDBJ whole genome shotgun (WGS) entry which is preliminary data.</text>
</comment>
<proteinExistence type="predicted"/>
<evidence type="ECO:0000313" key="2">
    <source>
        <dbReference type="Proteomes" id="UP001255185"/>
    </source>
</evidence>